<dbReference type="GO" id="GO:0005576">
    <property type="term" value="C:extracellular region"/>
    <property type="evidence" value="ECO:0007669"/>
    <property type="project" value="UniProtKB-SubCell"/>
</dbReference>
<dbReference type="AlphaFoldDB" id="A0AAV6GFQ4"/>
<feature type="chain" id="PRO_5043327672" description="phospholipase A2" evidence="11">
    <location>
        <begin position="31"/>
        <end position="635"/>
    </location>
</feature>
<keyword evidence="11" id="KW-0732">Signal</keyword>
<dbReference type="CDD" id="cd04704">
    <property type="entry name" value="PLA2_bee_venom_like"/>
    <property type="match status" value="1"/>
</dbReference>
<gene>
    <name evidence="13" type="ORF">AALO_G00163570</name>
</gene>
<dbReference type="Pfam" id="PF05826">
    <property type="entry name" value="Phospholip_A2_2"/>
    <property type="match status" value="1"/>
</dbReference>
<accession>A0AAV6GFQ4</accession>
<evidence type="ECO:0000313" key="14">
    <source>
        <dbReference type="Proteomes" id="UP000823561"/>
    </source>
</evidence>
<evidence type="ECO:0000256" key="10">
    <source>
        <dbReference type="SAM" id="MobiDB-lite"/>
    </source>
</evidence>
<dbReference type="EC" id="3.1.1.4" evidence="3"/>
<dbReference type="InterPro" id="IPR036444">
    <property type="entry name" value="PLipase_A2_dom_sf"/>
</dbReference>
<reference evidence="13" key="1">
    <citation type="submission" date="2020-10" db="EMBL/GenBank/DDBJ databases">
        <title>Chromosome-scale genome assembly of the Allis shad, Alosa alosa.</title>
        <authorList>
            <person name="Margot Z."/>
            <person name="Christophe K."/>
            <person name="Cabau C."/>
            <person name="Louis A."/>
            <person name="Berthelot C."/>
            <person name="Parey E."/>
            <person name="Roest Crollius H."/>
            <person name="Montfort J."/>
            <person name="Robinson-Rechavi M."/>
            <person name="Bucao C."/>
            <person name="Bouchez O."/>
            <person name="Gislard M."/>
            <person name="Lluch J."/>
            <person name="Milhes M."/>
            <person name="Lampietro C."/>
            <person name="Lopez Roques C."/>
            <person name="Donnadieu C."/>
            <person name="Braasch I."/>
            <person name="Desvignes T."/>
            <person name="Postlethwait J."/>
            <person name="Bobe J."/>
            <person name="Guiguen Y."/>
        </authorList>
    </citation>
    <scope>NUCLEOTIDE SEQUENCE</scope>
    <source>
        <strain evidence="13">M-15738</strain>
        <tissue evidence="13">Blood</tissue>
    </source>
</reference>
<keyword evidence="14" id="KW-1185">Reference proteome</keyword>
<evidence type="ECO:0000259" key="12">
    <source>
        <dbReference type="Pfam" id="PF05826"/>
    </source>
</evidence>
<evidence type="ECO:0000256" key="2">
    <source>
        <dbReference type="ARBA" id="ARBA00004613"/>
    </source>
</evidence>
<feature type="signal peptide" evidence="11">
    <location>
        <begin position="1"/>
        <end position="30"/>
    </location>
</feature>
<evidence type="ECO:0000256" key="5">
    <source>
        <dbReference type="ARBA" id="ARBA00022723"/>
    </source>
</evidence>
<evidence type="ECO:0000256" key="4">
    <source>
        <dbReference type="ARBA" id="ARBA00022525"/>
    </source>
</evidence>
<keyword evidence="7" id="KW-0106">Calcium</keyword>
<dbReference type="SUPFAM" id="SSF48619">
    <property type="entry name" value="Phospholipase A2, PLA2"/>
    <property type="match status" value="1"/>
</dbReference>
<feature type="region of interest" description="Disordered" evidence="10">
    <location>
        <begin position="315"/>
        <end position="443"/>
    </location>
</feature>
<name>A0AAV6GFQ4_9TELE</name>
<keyword evidence="5" id="KW-0479">Metal-binding</keyword>
<keyword evidence="6" id="KW-0378">Hydrolase</keyword>
<dbReference type="PROSITE" id="PS00118">
    <property type="entry name" value="PA2_HIS"/>
    <property type="match status" value="1"/>
</dbReference>
<feature type="compositionally biased region" description="Basic and acidic residues" evidence="10">
    <location>
        <begin position="404"/>
        <end position="420"/>
    </location>
</feature>
<feature type="compositionally biased region" description="Basic and acidic residues" evidence="10">
    <location>
        <begin position="382"/>
        <end position="396"/>
    </location>
</feature>
<comment type="cofactor">
    <cofactor evidence="1">
        <name>Ca(2+)</name>
        <dbReference type="ChEBI" id="CHEBI:29108"/>
    </cofactor>
</comment>
<proteinExistence type="predicted"/>
<evidence type="ECO:0000256" key="1">
    <source>
        <dbReference type="ARBA" id="ARBA00001913"/>
    </source>
</evidence>
<evidence type="ECO:0000256" key="7">
    <source>
        <dbReference type="ARBA" id="ARBA00022837"/>
    </source>
</evidence>
<dbReference type="InterPro" id="IPR033113">
    <property type="entry name" value="PLA2_histidine"/>
</dbReference>
<sequence>MPRKTVTLAWLASYLLPLLSALLSAPAAHAEIPGAAAFCFWTRTLQDGRTHQTFLRGHQRGQLVLYHALWGPDGRPQECVTSRDSAVTHGYQAECQESRPELFSRRPQRSFHTPSLFQPGVCVDADVDAGVGDSAPVRHTRDLLTQQYAHTKGPRHVRAKRGLIMIPGTLWCGTGNRAANYSDLGAFPQTDECCREHDHCKHTITSFSIGYGVFNRNIFTLSHCDCDNRYKQCLQRAEDPMGFVVGYGYFNLLKMRCFEWSMQMECTERAWWGRCLSTGLVPYAEVQEPTDYNSTLTENATLPYSNQITKLYSEMTTKPDSDPTTKPDSDPTTKPDSDPTTKPDSEHTKPDSELTTKPDSEHTTKPDSDHTTNPDSAPTTKPDSDLTTKPDSDHTTKPASDLTTKPDSDLTTKPNQDRSSELNLTITPQPIMPTINLPDTRTDASDARTDLLNNRTDVFDHTADLRGSTARSSLLLPTTTAAAPTPSGPLRVCGVYKLLDGCRLQVPPLQEVFGLKNTELRTLHHCNCTKRLAEHMPVLEAAGLHTLMLDFVSESCFILAHTQSNDAPQSSAVLLQMPFFQPRLGWDKHPAGRRHPLDRPRKFSQSKRAKRKDLGVRLYRKCLRMHSRLQKPKRH</sequence>
<feature type="region of interest" description="Disordered" evidence="10">
    <location>
        <begin position="588"/>
        <end position="610"/>
    </location>
</feature>
<protein>
    <recommendedName>
        <fullName evidence="3">phospholipase A2</fullName>
        <ecNumber evidence="3">3.1.1.4</ecNumber>
    </recommendedName>
</protein>
<dbReference type="GO" id="GO:0050482">
    <property type="term" value="P:arachidonate secretion"/>
    <property type="evidence" value="ECO:0007669"/>
    <property type="project" value="InterPro"/>
</dbReference>
<dbReference type="GO" id="GO:0046872">
    <property type="term" value="F:metal ion binding"/>
    <property type="evidence" value="ECO:0007669"/>
    <property type="project" value="UniProtKB-KW"/>
</dbReference>
<evidence type="ECO:0000256" key="3">
    <source>
        <dbReference type="ARBA" id="ARBA00013278"/>
    </source>
</evidence>
<keyword evidence="9" id="KW-1015">Disulfide bond</keyword>
<feature type="compositionally biased region" description="Basic and acidic residues" evidence="10">
    <location>
        <begin position="317"/>
        <end position="372"/>
    </location>
</feature>
<evidence type="ECO:0000256" key="11">
    <source>
        <dbReference type="SAM" id="SignalP"/>
    </source>
</evidence>
<organism evidence="13 14">
    <name type="scientific">Alosa alosa</name>
    <name type="common">allis shad</name>
    <dbReference type="NCBI Taxonomy" id="278164"/>
    <lineage>
        <taxon>Eukaryota</taxon>
        <taxon>Metazoa</taxon>
        <taxon>Chordata</taxon>
        <taxon>Craniata</taxon>
        <taxon>Vertebrata</taxon>
        <taxon>Euteleostomi</taxon>
        <taxon>Actinopterygii</taxon>
        <taxon>Neopterygii</taxon>
        <taxon>Teleostei</taxon>
        <taxon>Clupei</taxon>
        <taxon>Clupeiformes</taxon>
        <taxon>Clupeoidei</taxon>
        <taxon>Clupeidae</taxon>
        <taxon>Alosa</taxon>
    </lineage>
</organism>
<evidence type="ECO:0000313" key="13">
    <source>
        <dbReference type="EMBL" id="KAG5272271.1"/>
    </source>
</evidence>
<dbReference type="Proteomes" id="UP000823561">
    <property type="component" value="Chromosome 12"/>
</dbReference>
<dbReference type="GO" id="GO:0004623">
    <property type="term" value="F:phospholipase A2 activity"/>
    <property type="evidence" value="ECO:0007669"/>
    <property type="project" value="UniProtKB-EC"/>
</dbReference>
<dbReference type="FunFam" id="1.20.90.10:FF:000002">
    <property type="entry name" value="Phospholipase A2 group III"/>
    <property type="match status" value="1"/>
</dbReference>
<keyword evidence="4" id="KW-0964">Secreted</keyword>
<dbReference type="InterPro" id="IPR016090">
    <property type="entry name" value="PLA2-like_dom"/>
</dbReference>
<evidence type="ECO:0000256" key="9">
    <source>
        <dbReference type="ARBA" id="ARBA00023157"/>
    </source>
</evidence>
<dbReference type="EMBL" id="JADWDJ010000012">
    <property type="protein sequence ID" value="KAG5272271.1"/>
    <property type="molecule type" value="Genomic_DNA"/>
</dbReference>
<dbReference type="PANTHER" id="PTHR12253">
    <property type="entry name" value="RH14732P"/>
    <property type="match status" value="1"/>
</dbReference>
<comment type="subcellular location">
    <subcellularLocation>
        <location evidence="2">Secreted</location>
    </subcellularLocation>
</comment>
<evidence type="ECO:0000256" key="6">
    <source>
        <dbReference type="ARBA" id="ARBA00022801"/>
    </source>
</evidence>
<dbReference type="GO" id="GO:0006644">
    <property type="term" value="P:phospholipid metabolic process"/>
    <property type="evidence" value="ECO:0007669"/>
    <property type="project" value="InterPro"/>
</dbReference>
<evidence type="ECO:0000256" key="8">
    <source>
        <dbReference type="ARBA" id="ARBA00023098"/>
    </source>
</evidence>
<feature type="compositionally biased region" description="Basic and acidic residues" evidence="10">
    <location>
        <begin position="588"/>
        <end position="601"/>
    </location>
</feature>
<feature type="domain" description="Phospholipase A2-like central" evidence="12">
    <location>
        <begin position="166"/>
        <end position="259"/>
    </location>
</feature>
<keyword evidence="8" id="KW-0443">Lipid metabolism</keyword>
<dbReference type="Gene3D" id="1.20.90.10">
    <property type="entry name" value="Phospholipase A2 domain"/>
    <property type="match status" value="2"/>
</dbReference>
<comment type="caution">
    <text evidence="13">The sequence shown here is derived from an EMBL/GenBank/DDBJ whole genome shotgun (WGS) entry which is preliminary data.</text>
</comment>